<dbReference type="Proteomes" id="UP000028194">
    <property type="component" value="Chromosome"/>
</dbReference>
<keyword evidence="2" id="KW-1185">Reference proteome</keyword>
<dbReference type="AlphaFoldDB" id="A0A075MTF5"/>
<organism evidence="1 2">
    <name type="scientific">Candidatus Nitrososphaera evergladensis SR1</name>
    <dbReference type="NCBI Taxonomy" id="1459636"/>
    <lineage>
        <taxon>Archaea</taxon>
        <taxon>Nitrososphaerota</taxon>
        <taxon>Nitrososphaeria</taxon>
        <taxon>Nitrososphaerales</taxon>
        <taxon>Nitrososphaeraceae</taxon>
        <taxon>Nitrososphaera</taxon>
    </lineage>
</organism>
<evidence type="ECO:0000313" key="2">
    <source>
        <dbReference type="Proteomes" id="UP000028194"/>
    </source>
</evidence>
<reference evidence="1 2" key="1">
    <citation type="journal article" date="2014" name="PLoS ONE">
        <title>Genome Sequence of Candidatus Nitrososphaera evergladensis from Group I.1b Enriched from Everglades Soil Reveals Novel Genomic Features of the Ammonia-Oxidizing Archaea.</title>
        <authorList>
            <person name="Zhalnina K.V."/>
            <person name="Dias R."/>
            <person name="Leonard M.T."/>
            <person name="Dorr de Quadros P."/>
            <person name="Camargo F.A."/>
            <person name="Drew J.C."/>
            <person name="Farmerie W.G."/>
            <person name="Daroub S.H."/>
            <person name="Triplett E.W."/>
        </authorList>
    </citation>
    <scope>NUCLEOTIDE SEQUENCE [LARGE SCALE GENOMIC DNA]</scope>
    <source>
        <strain evidence="1 2">SR1</strain>
    </source>
</reference>
<proteinExistence type="predicted"/>
<dbReference type="RefSeq" id="WP_148700974.1">
    <property type="nucleotide sequence ID" value="NZ_CP007174.1"/>
</dbReference>
<dbReference type="OrthoDB" id="375982at2157"/>
<evidence type="ECO:0000313" key="1">
    <source>
        <dbReference type="EMBL" id="AIF84393.1"/>
    </source>
</evidence>
<name>A0A075MTF5_9ARCH</name>
<gene>
    <name evidence="1" type="ORF">NTE_02341</name>
</gene>
<sequence length="64" mass="7300">MMKENGNSGNSSGEREMMYQEFRQLGIPVDEFYLLSNSALKHLLDSIREAIVEYRNSARLSSDA</sequence>
<dbReference type="KEGG" id="nev:NTE_02341"/>
<dbReference type="EMBL" id="CP007174">
    <property type="protein sequence ID" value="AIF84393.1"/>
    <property type="molecule type" value="Genomic_DNA"/>
</dbReference>
<protein>
    <submittedName>
        <fullName evidence="1">Uncharacterized protein</fullName>
    </submittedName>
</protein>
<dbReference type="STRING" id="1459636.NTE_02341"/>
<dbReference type="GeneID" id="41598057"/>
<accession>A0A075MTF5</accession>
<dbReference type="HOGENOM" id="CLU_3003276_0_0_2"/>